<feature type="compositionally biased region" description="Polar residues" evidence="1">
    <location>
        <begin position="23"/>
        <end position="36"/>
    </location>
</feature>
<reference evidence="2" key="1">
    <citation type="submission" date="2021-01" db="EMBL/GenBank/DDBJ databases">
        <authorList>
            <person name="Zahm M."/>
            <person name="Roques C."/>
            <person name="Cabau C."/>
            <person name="Klopp C."/>
            <person name="Donnadieu C."/>
            <person name="Jouanno E."/>
            <person name="Lampietro C."/>
            <person name="Louis A."/>
            <person name="Herpin A."/>
            <person name="Echchiki A."/>
            <person name="Berthelot C."/>
            <person name="Parey E."/>
            <person name="Roest-Crollius H."/>
            <person name="Braasch I."/>
            <person name="Postlethwait J."/>
            <person name="Bobe J."/>
            <person name="Montfort J."/>
            <person name="Bouchez O."/>
            <person name="Begum T."/>
            <person name="Mejri S."/>
            <person name="Adams A."/>
            <person name="Chen W.-J."/>
            <person name="Guiguen Y."/>
        </authorList>
    </citation>
    <scope>NUCLEOTIDE SEQUENCE</scope>
    <source>
        <strain evidence="2">YG-15Mar2019-1</strain>
        <tissue evidence="2">Brain</tissue>
    </source>
</reference>
<dbReference type="OrthoDB" id="9976953at2759"/>
<evidence type="ECO:0000256" key="1">
    <source>
        <dbReference type="SAM" id="MobiDB-lite"/>
    </source>
</evidence>
<feature type="region of interest" description="Disordered" evidence="1">
    <location>
        <begin position="90"/>
        <end position="112"/>
    </location>
</feature>
<accession>A0A9D3PR21</accession>
<evidence type="ECO:0000313" key="2">
    <source>
        <dbReference type="EMBL" id="KAG7464892.1"/>
    </source>
</evidence>
<dbReference type="Pfam" id="PF15379">
    <property type="entry name" value="DUF4606"/>
    <property type="match status" value="1"/>
</dbReference>
<dbReference type="EMBL" id="JAFDVH010000014">
    <property type="protein sequence ID" value="KAG7464892.1"/>
    <property type="molecule type" value="Genomic_DNA"/>
</dbReference>
<dbReference type="InterPro" id="IPR027932">
    <property type="entry name" value="DUF4606"/>
</dbReference>
<sequence length="274" mass="31276">MSLDVDSNGDQKPSLIYEDDSFETWQSSDDNSSTVTERPATASCAIKSQWTESYSSDSFLSYQDEAFEQHDENECTVEEELRRKWIGILRTEPPPSKPPLKQRSNPHLCRGSGRLRPEERVALKEFCRGKIRQVQSWQETDPPACRPQQSQQTASYPEQSGALACCPVPRHFISMLRLKSFTEEMKQAVMTELHQPSRCTLCQDKLAELAQDAFIRKKRTQLQSWLLQDKLNSHLCNKDSICLVGEALRDIPKTSDDPSKIWQALLAKGPWTAQ</sequence>
<dbReference type="PANTHER" id="PTHR35256">
    <property type="entry name" value="CHROMOSOME 8 OPEN READING FRAME 48"/>
    <property type="match status" value="1"/>
</dbReference>
<dbReference type="Proteomes" id="UP001046870">
    <property type="component" value="Chromosome 14"/>
</dbReference>
<organism evidence="2 3">
    <name type="scientific">Megalops atlanticus</name>
    <name type="common">Tarpon</name>
    <name type="synonym">Clupea gigantea</name>
    <dbReference type="NCBI Taxonomy" id="7932"/>
    <lineage>
        <taxon>Eukaryota</taxon>
        <taxon>Metazoa</taxon>
        <taxon>Chordata</taxon>
        <taxon>Craniata</taxon>
        <taxon>Vertebrata</taxon>
        <taxon>Euteleostomi</taxon>
        <taxon>Actinopterygii</taxon>
        <taxon>Neopterygii</taxon>
        <taxon>Teleostei</taxon>
        <taxon>Elopiformes</taxon>
        <taxon>Megalopidae</taxon>
        <taxon>Megalops</taxon>
    </lineage>
</organism>
<comment type="caution">
    <text evidence="2">The sequence shown here is derived from an EMBL/GenBank/DDBJ whole genome shotgun (WGS) entry which is preliminary data.</text>
</comment>
<protein>
    <submittedName>
        <fullName evidence="2">Uncharacterized protein</fullName>
    </submittedName>
</protein>
<evidence type="ECO:0000313" key="3">
    <source>
        <dbReference type="Proteomes" id="UP001046870"/>
    </source>
</evidence>
<keyword evidence="3" id="KW-1185">Reference proteome</keyword>
<gene>
    <name evidence="2" type="ORF">MATL_G00170430</name>
</gene>
<proteinExistence type="predicted"/>
<dbReference type="AlphaFoldDB" id="A0A9D3PR21"/>
<feature type="region of interest" description="Disordered" evidence="1">
    <location>
        <begin position="1"/>
        <end position="40"/>
    </location>
</feature>
<dbReference type="PANTHER" id="PTHR35256:SF1">
    <property type="entry name" value="EXPRESSED SEQUENCE AI429214"/>
    <property type="match status" value="1"/>
</dbReference>
<name>A0A9D3PR21_MEGAT</name>